<comment type="caution">
    <text evidence="3">The sequence shown here is derived from an EMBL/GenBank/DDBJ whole genome shotgun (WGS) entry which is preliminary data.</text>
</comment>
<feature type="compositionally biased region" description="Acidic residues" evidence="2">
    <location>
        <begin position="183"/>
        <end position="204"/>
    </location>
</feature>
<dbReference type="Proteomes" id="UP000034164">
    <property type="component" value="Unassembled WGS sequence"/>
</dbReference>
<feature type="coiled-coil region" evidence="1">
    <location>
        <begin position="76"/>
        <end position="103"/>
    </location>
</feature>
<name>A0A0G2J615_9EURO</name>
<sequence length="211" mass="24161">MALQSQTQYPAFTQPAVYPARKDLPPPPCNTCSDCPICMTLKELFDRERALQQHLDGFHRQTNQDRVSLANYGRLCKDLRLSLADLQHECQSLKIALEKGRRAECAILDDLKVEKEKTSIAHKRCTSLHAENATLWKFIEEVEVVPANPNKSPPTFRDLYFTNMELRKRLSELQENESTVIYDGDDDDDDDDDDGTEIMEEDEQASIQLLS</sequence>
<organism evidence="3 4">
    <name type="scientific">[Emmonsia] crescens</name>
    <dbReference type="NCBI Taxonomy" id="73230"/>
    <lineage>
        <taxon>Eukaryota</taxon>
        <taxon>Fungi</taxon>
        <taxon>Dikarya</taxon>
        <taxon>Ascomycota</taxon>
        <taxon>Pezizomycotina</taxon>
        <taxon>Eurotiomycetes</taxon>
        <taxon>Eurotiomycetidae</taxon>
        <taxon>Onygenales</taxon>
        <taxon>Ajellomycetaceae</taxon>
        <taxon>Emergomyces</taxon>
    </lineage>
</organism>
<dbReference type="EMBL" id="LCZI01000305">
    <property type="protein sequence ID" value="KKZ67224.1"/>
    <property type="molecule type" value="Genomic_DNA"/>
</dbReference>
<gene>
    <name evidence="3" type="ORF">EMCG_07090</name>
</gene>
<accession>A0A0G2J615</accession>
<feature type="region of interest" description="Disordered" evidence="2">
    <location>
        <begin position="177"/>
        <end position="211"/>
    </location>
</feature>
<evidence type="ECO:0000313" key="4">
    <source>
        <dbReference type="Proteomes" id="UP000034164"/>
    </source>
</evidence>
<keyword evidence="1" id="KW-0175">Coiled coil</keyword>
<dbReference type="VEuPathDB" id="FungiDB:EMCG_07090"/>
<proteinExistence type="predicted"/>
<evidence type="ECO:0000313" key="3">
    <source>
        <dbReference type="EMBL" id="KKZ67224.1"/>
    </source>
</evidence>
<reference evidence="4" key="1">
    <citation type="journal article" date="2015" name="PLoS Genet.">
        <title>The dynamic genome and transcriptome of the human fungal pathogen Blastomyces and close relative Emmonsia.</title>
        <authorList>
            <person name="Munoz J.F."/>
            <person name="Gauthier G.M."/>
            <person name="Desjardins C.A."/>
            <person name="Gallo J.E."/>
            <person name="Holder J."/>
            <person name="Sullivan T.D."/>
            <person name="Marty A.J."/>
            <person name="Carmen J.C."/>
            <person name="Chen Z."/>
            <person name="Ding L."/>
            <person name="Gujja S."/>
            <person name="Magrini V."/>
            <person name="Misas E."/>
            <person name="Mitreva M."/>
            <person name="Priest M."/>
            <person name="Saif S."/>
            <person name="Whiston E.A."/>
            <person name="Young S."/>
            <person name="Zeng Q."/>
            <person name="Goldman W.E."/>
            <person name="Mardis E.R."/>
            <person name="Taylor J.W."/>
            <person name="McEwen J.G."/>
            <person name="Clay O.K."/>
            <person name="Klein B.S."/>
            <person name="Cuomo C.A."/>
        </authorList>
    </citation>
    <scope>NUCLEOTIDE SEQUENCE [LARGE SCALE GENOMIC DNA]</scope>
    <source>
        <strain evidence="4">UAMH 3008</strain>
    </source>
</reference>
<dbReference type="AlphaFoldDB" id="A0A0G2J615"/>
<evidence type="ECO:0000256" key="1">
    <source>
        <dbReference type="SAM" id="Coils"/>
    </source>
</evidence>
<evidence type="ECO:0000256" key="2">
    <source>
        <dbReference type="SAM" id="MobiDB-lite"/>
    </source>
</evidence>
<dbReference type="OrthoDB" id="4189610at2759"/>
<protein>
    <submittedName>
        <fullName evidence="3">Uncharacterized protein</fullName>
    </submittedName>
</protein>